<protein>
    <recommendedName>
        <fullName evidence="2">Bacteroidetes-specific membrane protein</fullName>
    </recommendedName>
</protein>
<evidence type="ECO:0008006" key="2">
    <source>
        <dbReference type="Google" id="ProtNLM"/>
    </source>
</evidence>
<name>H6RER0_9BACT</name>
<dbReference type="Pfam" id="PF11751">
    <property type="entry name" value="PorP_SprF"/>
    <property type="match status" value="1"/>
</dbReference>
<dbReference type="NCBIfam" id="TIGR03519">
    <property type="entry name" value="T9SS_PorP_fam"/>
    <property type="match status" value="1"/>
</dbReference>
<dbReference type="EMBL" id="FO117581">
    <property type="protein sequence ID" value="CCF99521.1"/>
    <property type="molecule type" value="Genomic_DNA"/>
</dbReference>
<organism evidence="1">
    <name type="scientific">uncultured Flavobacteriia bacterium</name>
    <dbReference type="NCBI Taxonomy" id="212695"/>
    <lineage>
        <taxon>Bacteria</taxon>
        <taxon>Pseudomonadati</taxon>
        <taxon>Bacteroidota</taxon>
        <taxon>Flavobacteriia</taxon>
        <taxon>environmental samples</taxon>
    </lineage>
</organism>
<dbReference type="AlphaFoldDB" id="H6RER0"/>
<dbReference type="InterPro" id="IPR019861">
    <property type="entry name" value="PorP/SprF_Bacteroidetes"/>
</dbReference>
<reference evidence="1" key="2">
    <citation type="submission" date="2012-02" db="EMBL/GenBank/DDBJ databases">
        <authorList>
            <person name="Genoscope - CEA"/>
        </authorList>
    </citation>
    <scope>NUCLEOTIDE SEQUENCE</scope>
</reference>
<accession>H6RER0</accession>
<gene>
    <name evidence="1" type="ORF">VIS_S18BIA10039</name>
</gene>
<sequence>MNRISYCFLTFLILFCVPFLLRGQQEVTFSQYMFNHQSLNPAYTGSKDYTQFVILHRTQWINFPGAPESQAFTFNHKMSSKYFGIGISGVNDKIGPISSSRVAIDLAYHLQINSSYLSVGIKTGFNNFNFDENVIQTTTPNDLAFTFDDEGEFLPNIGFGFYYHSPRWYAGFSVPWFIENESFNIQRHYFGIIGGLVKISNSFEAKPSLLVKKTEGSPFAFDLSILFVYKTLFWIGPQTRSNFKKGVPSNEFGGGFGIIAGVNLNKSVSIGYSYNTSALGNLITTNHSTHEIMLRFDLIPALKNILRSPRIF</sequence>
<evidence type="ECO:0000313" key="1">
    <source>
        <dbReference type="EMBL" id="CCF99521.1"/>
    </source>
</evidence>
<reference evidence="1" key="1">
    <citation type="journal article" date="2012" name="Environ. Microbiol.">
        <title>Genomic content of uncultured Bacteroidetes from contrasting oceanic provinces in the North Atlantic Ocean.</title>
        <authorList>
            <person name="Gomez-Pereira P.R."/>
            <person name="Schuler M."/>
            <person name="Fuchs B.M."/>
            <person name="Bennke C."/>
            <person name="Teeling H."/>
            <person name="Waldmann J."/>
            <person name="Richter M."/>
            <person name="Barbe V."/>
            <person name="Bataille E."/>
            <person name="Glockner F.O."/>
            <person name="Amann R."/>
        </authorList>
    </citation>
    <scope>NUCLEOTIDE SEQUENCE</scope>
</reference>
<proteinExistence type="predicted"/>